<dbReference type="AlphaFoldDB" id="A0A6J4K8P1"/>
<keyword evidence="7 9" id="KW-0460">Magnesium</keyword>
<evidence type="ECO:0000256" key="3">
    <source>
        <dbReference type="ARBA" id="ARBA00022475"/>
    </source>
</evidence>
<keyword evidence="4" id="KW-0997">Cell inner membrane</keyword>
<dbReference type="Gene3D" id="3.30.540.10">
    <property type="entry name" value="Fructose-1,6-Bisphosphatase, subunit A, domain 1"/>
    <property type="match status" value="1"/>
</dbReference>
<dbReference type="Gene3D" id="3.40.190.80">
    <property type="match status" value="1"/>
</dbReference>
<dbReference type="PANTHER" id="PTHR43028">
    <property type="entry name" value="3'(2'),5'-BISPHOSPHATE NUCLEOTIDASE 1"/>
    <property type="match status" value="1"/>
</dbReference>
<comment type="subcellular location">
    <subcellularLocation>
        <location evidence="9">Cell membrane</location>
        <topology evidence="9">Peripheral membrane protein</topology>
        <orientation evidence="9">Cytoplasmic side</orientation>
    </subcellularLocation>
</comment>
<comment type="catalytic activity">
    <reaction evidence="1 9">
        <text>adenosine 3',5'-bisphosphate + H2O = AMP + phosphate</text>
        <dbReference type="Rhea" id="RHEA:10040"/>
        <dbReference type="ChEBI" id="CHEBI:15377"/>
        <dbReference type="ChEBI" id="CHEBI:43474"/>
        <dbReference type="ChEBI" id="CHEBI:58343"/>
        <dbReference type="ChEBI" id="CHEBI:456215"/>
        <dbReference type="EC" id="3.1.3.7"/>
    </reaction>
</comment>
<keyword evidence="5 9" id="KW-0479">Metal-binding</keyword>
<feature type="binding site" evidence="10">
    <location>
        <position position="212"/>
    </location>
    <ligand>
        <name>Mg(2+)</name>
        <dbReference type="ChEBI" id="CHEBI:18420"/>
        <label>1</label>
        <note>catalytic</note>
    </ligand>
</feature>
<feature type="binding site" evidence="9">
    <location>
        <position position="89"/>
    </location>
    <ligand>
        <name>Mg(2+)</name>
        <dbReference type="ChEBI" id="CHEBI:18420"/>
        <label>1</label>
    </ligand>
</feature>
<dbReference type="EMBL" id="CADCTQ010000431">
    <property type="protein sequence ID" value="CAA9298372.1"/>
    <property type="molecule type" value="Genomic_DNA"/>
</dbReference>
<name>A0A6J4K8P1_9SPHI</name>
<feature type="binding site" evidence="9">
    <location>
        <position position="67"/>
    </location>
    <ligand>
        <name>substrate</name>
    </ligand>
</feature>
<dbReference type="PRINTS" id="PR00377">
    <property type="entry name" value="IMPHPHTASES"/>
</dbReference>
<dbReference type="CDD" id="cd01638">
    <property type="entry name" value="CysQ"/>
    <property type="match status" value="1"/>
</dbReference>
<comment type="function">
    <text evidence="9">Converts adenosine-3',5'-bisphosphate (PAP) to AMP.</text>
</comment>
<feature type="binding site" evidence="10">
    <location>
        <position position="67"/>
    </location>
    <ligand>
        <name>Mg(2+)</name>
        <dbReference type="ChEBI" id="CHEBI:18420"/>
        <label>1</label>
        <note>catalytic</note>
    </ligand>
</feature>
<dbReference type="Pfam" id="PF00459">
    <property type="entry name" value="Inositol_P"/>
    <property type="match status" value="1"/>
</dbReference>
<dbReference type="InterPro" id="IPR020550">
    <property type="entry name" value="Inositol_monophosphatase_CS"/>
</dbReference>
<feature type="binding site" evidence="9">
    <location>
        <position position="87"/>
    </location>
    <ligand>
        <name>Mg(2+)</name>
        <dbReference type="ChEBI" id="CHEBI:18420"/>
        <label>2</label>
    </ligand>
</feature>
<evidence type="ECO:0000256" key="8">
    <source>
        <dbReference type="ARBA" id="ARBA00023136"/>
    </source>
</evidence>
<evidence type="ECO:0000256" key="2">
    <source>
        <dbReference type="ARBA" id="ARBA00005289"/>
    </source>
</evidence>
<dbReference type="InterPro" id="IPR006240">
    <property type="entry name" value="CysQ"/>
</dbReference>
<dbReference type="NCBIfam" id="TIGR01331">
    <property type="entry name" value="bisphos_cysQ"/>
    <property type="match status" value="1"/>
</dbReference>
<feature type="binding site" evidence="9">
    <location>
        <position position="212"/>
    </location>
    <ligand>
        <name>substrate</name>
    </ligand>
</feature>
<dbReference type="PANTHER" id="PTHR43028:SF5">
    <property type="entry name" value="3'(2'),5'-BISPHOSPHATE NUCLEOTIDASE 1"/>
    <property type="match status" value="1"/>
</dbReference>
<dbReference type="EC" id="3.1.3.7" evidence="9"/>
<evidence type="ECO:0000256" key="9">
    <source>
        <dbReference type="HAMAP-Rule" id="MF_02095"/>
    </source>
</evidence>
<gene>
    <name evidence="9" type="primary">cysQ</name>
    <name evidence="11" type="ORF">AVDCRST_MAG56-5200</name>
</gene>
<feature type="binding site" evidence="9">
    <location>
        <position position="212"/>
    </location>
    <ligand>
        <name>Mg(2+)</name>
        <dbReference type="ChEBI" id="CHEBI:18420"/>
        <label>2</label>
    </ligand>
</feature>
<dbReference type="InterPro" id="IPR000760">
    <property type="entry name" value="Inositol_monophosphatase-like"/>
</dbReference>
<dbReference type="GO" id="GO:0046854">
    <property type="term" value="P:phosphatidylinositol phosphate biosynthetic process"/>
    <property type="evidence" value="ECO:0007669"/>
    <property type="project" value="InterPro"/>
</dbReference>
<evidence type="ECO:0000256" key="1">
    <source>
        <dbReference type="ARBA" id="ARBA00001625"/>
    </source>
</evidence>
<comment type="similarity">
    <text evidence="2 9">Belongs to the inositol monophosphatase superfamily. CysQ family.</text>
</comment>
<accession>A0A6J4K8P1</accession>
<dbReference type="GO" id="GO:0008441">
    <property type="term" value="F:3'(2'),5'-bisphosphate nucleotidase activity"/>
    <property type="evidence" value="ECO:0007669"/>
    <property type="project" value="UniProtKB-UniRule"/>
</dbReference>
<evidence type="ECO:0000256" key="10">
    <source>
        <dbReference type="PIRSR" id="PIRSR600760-2"/>
    </source>
</evidence>
<organism evidence="11">
    <name type="scientific">uncultured Cytophagales bacterium</name>
    <dbReference type="NCBI Taxonomy" id="158755"/>
    <lineage>
        <taxon>Bacteria</taxon>
        <taxon>Pseudomonadati</taxon>
        <taxon>Bacteroidota</taxon>
        <taxon>Sphingobacteriia</taxon>
        <taxon>Sphingobacteriales</taxon>
        <taxon>environmental samples</taxon>
    </lineage>
</organism>
<dbReference type="PROSITE" id="PS00630">
    <property type="entry name" value="IMP_2"/>
    <property type="match status" value="1"/>
</dbReference>
<keyword evidence="3 9" id="KW-1003">Cell membrane</keyword>
<dbReference type="SUPFAM" id="SSF56655">
    <property type="entry name" value="Carbohydrate phosphatase"/>
    <property type="match status" value="1"/>
</dbReference>
<feature type="binding site" evidence="9">
    <location>
        <position position="87"/>
    </location>
    <ligand>
        <name>Mg(2+)</name>
        <dbReference type="ChEBI" id="CHEBI:18420"/>
        <label>1</label>
    </ligand>
</feature>
<keyword evidence="8 9" id="KW-0472">Membrane</keyword>
<evidence type="ECO:0000256" key="6">
    <source>
        <dbReference type="ARBA" id="ARBA00022801"/>
    </source>
</evidence>
<dbReference type="InterPro" id="IPR050725">
    <property type="entry name" value="CysQ/Inositol_MonoPase"/>
</dbReference>
<keyword evidence="6 9" id="KW-0378">Hydrolase</keyword>
<feature type="binding site" evidence="10">
    <location>
        <position position="87"/>
    </location>
    <ligand>
        <name>Mg(2+)</name>
        <dbReference type="ChEBI" id="CHEBI:18420"/>
        <label>1</label>
        <note>catalytic</note>
    </ligand>
</feature>
<feature type="binding site" evidence="9">
    <location>
        <position position="67"/>
    </location>
    <ligand>
        <name>Mg(2+)</name>
        <dbReference type="ChEBI" id="CHEBI:18420"/>
        <label>1</label>
    </ligand>
</feature>
<dbReference type="GO" id="GO:0005886">
    <property type="term" value="C:plasma membrane"/>
    <property type="evidence" value="ECO:0007669"/>
    <property type="project" value="UniProtKB-SubCell"/>
</dbReference>
<dbReference type="HAMAP" id="MF_02095">
    <property type="entry name" value="CysQ"/>
    <property type="match status" value="1"/>
</dbReference>
<comment type="cofactor">
    <cofactor evidence="9 10">
        <name>Mg(2+)</name>
        <dbReference type="ChEBI" id="CHEBI:18420"/>
    </cofactor>
</comment>
<feature type="binding site" evidence="9 10">
    <location>
        <position position="90"/>
    </location>
    <ligand>
        <name>Mg(2+)</name>
        <dbReference type="ChEBI" id="CHEBI:18420"/>
        <label>2</label>
    </ligand>
</feature>
<feature type="binding site" evidence="10">
    <location>
        <position position="89"/>
    </location>
    <ligand>
        <name>Mg(2+)</name>
        <dbReference type="ChEBI" id="CHEBI:18420"/>
        <label>1</label>
        <note>catalytic</note>
    </ligand>
</feature>
<feature type="binding site" evidence="9">
    <location>
        <begin position="89"/>
        <end position="92"/>
    </location>
    <ligand>
        <name>substrate</name>
    </ligand>
</feature>
<proteinExistence type="inferred from homology"/>
<protein>
    <recommendedName>
        <fullName evidence="9">3'(2'),5'-bisphosphate nucleotidase CysQ</fullName>
        <ecNumber evidence="9">3.1.3.7</ecNumber>
    </recommendedName>
    <alternativeName>
        <fullName evidence="9">3'(2'),5-bisphosphonucleoside 3'(2')-phosphohydrolase</fullName>
    </alternativeName>
    <alternativeName>
        <fullName evidence="9">3'-phosphoadenosine 5'-phosphate phosphatase</fullName>
        <shortName evidence="9">PAP phosphatase</shortName>
    </alternativeName>
</protein>
<dbReference type="GO" id="GO:0000287">
    <property type="term" value="F:magnesium ion binding"/>
    <property type="evidence" value="ECO:0007669"/>
    <property type="project" value="UniProtKB-UniRule"/>
</dbReference>
<evidence type="ECO:0000313" key="11">
    <source>
        <dbReference type="EMBL" id="CAA9298372.1"/>
    </source>
</evidence>
<evidence type="ECO:0000256" key="4">
    <source>
        <dbReference type="ARBA" id="ARBA00022519"/>
    </source>
</evidence>
<evidence type="ECO:0000256" key="5">
    <source>
        <dbReference type="ARBA" id="ARBA00022723"/>
    </source>
</evidence>
<dbReference type="GO" id="GO:0000103">
    <property type="term" value="P:sulfate assimilation"/>
    <property type="evidence" value="ECO:0007669"/>
    <property type="project" value="TreeGrafter"/>
</dbReference>
<dbReference type="GO" id="GO:0050427">
    <property type="term" value="P:3'-phosphoadenosine 5'-phosphosulfate metabolic process"/>
    <property type="evidence" value="ECO:0007669"/>
    <property type="project" value="TreeGrafter"/>
</dbReference>
<sequence>MAHLQIIKDLAVEAGQKIMEVYQLPDFSAVTETKHDQSPLTVADKAAHEVIVRGLTKHFPDIPVWSEEGRTLPYEERRHWERFWLVDPLDGTKEFLKRNGEFTVNIALIEGTRPVSGVIYVPVTGVLYFGERNAGAFTQLPGGEPRPIRVSGDTPERIAVGSRSHASPEEAAILREYRVTDHIAIGSSLKFCLIAEGKANFYYRSGPTMEWDTAAGQAIVEAAGGCVTGSNGDYLTYNKPSPLNSSFICTGFFSVRAQ</sequence>
<reference evidence="11" key="1">
    <citation type="submission" date="2020-02" db="EMBL/GenBank/DDBJ databases">
        <authorList>
            <person name="Meier V. D."/>
        </authorList>
    </citation>
    <scope>NUCLEOTIDE SEQUENCE</scope>
    <source>
        <strain evidence="11">AVDCRST_MAG56</strain>
    </source>
</reference>
<dbReference type="PROSITE" id="PS00629">
    <property type="entry name" value="IMP_1"/>
    <property type="match status" value="1"/>
</dbReference>
<dbReference type="InterPro" id="IPR020583">
    <property type="entry name" value="Inositol_monoP_metal-BS"/>
</dbReference>
<evidence type="ECO:0000256" key="7">
    <source>
        <dbReference type="ARBA" id="ARBA00022842"/>
    </source>
</evidence>